<gene>
    <name evidence="1" type="ORF">HPHPH42_0708</name>
</gene>
<evidence type="ECO:0000313" key="1">
    <source>
        <dbReference type="EMBL" id="EJB64342.1"/>
    </source>
</evidence>
<name>A0AB33XJ95_HELPX</name>
<dbReference type="AlphaFoldDB" id="A0AB33XJ95"/>
<proteinExistence type="predicted"/>
<evidence type="ECO:0000313" key="2">
    <source>
        <dbReference type="Proteomes" id="UP000005514"/>
    </source>
</evidence>
<dbReference type="Proteomes" id="UP000005514">
    <property type="component" value="Unassembled WGS sequence"/>
</dbReference>
<dbReference type="EMBL" id="AKON01000004">
    <property type="protein sequence ID" value="EJB64342.1"/>
    <property type="molecule type" value="Genomic_DNA"/>
</dbReference>
<accession>A0AB33XJ95</accession>
<reference evidence="1 2" key="1">
    <citation type="submission" date="2012-04" db="EMBL/GenBank/DDBJ databases">
        <title>Genome sequence of Helicobacter pylori Hp H-42.</title>
        <authorList>
            <person name="Blanchard T.G."/>
            <person name="Czinn S.J."/>
            <person name="McCracken C."/>
            <person name="Abolude K."/>
            <person name="Maroo A."/>
            <person name="Santana-Cruz I."/>
            <person name="Tallon L.J."/>
            <person name="Ficke F.W.F."/>
        </authorList>
    </citation>
    <scope>NUCLEOTIDE SEQUENCE [LARGE SCALE GENOMIC DNA]</scope>
    <source>
        <strain evidence="1 2">Hp H-42</strain>
    </source>
</reference>
<dbReference type="RefSeq" id="WP_000926138.1">
    <property type="nucleotide sequence ID" value="NZ_AKON01000004.1"/>
</dbReference>
<sequence>MLLNYDFLEFENDKKVRVIDDKLCVNISDFFGIGDEDDKIFLGDEISNIKDNPTEAYVAEVYAIESAKLNRVYEKIRSGLPFGIISAFRPFKGVFTKDFTDEEQKALIKVAKSVSLTRDFLRENDGIYIKLCNCKTFNKAFVDKFTTDKSKATMKDFMSTQGFITRYKYSYSDYAQETQRLKSFLDGKRDFLGYIQAIGYWKEEIENDILPNKGISFFVFQNEPSKTFNLRNYLLLLARLFDQEAICYCKNAIHDKENTYKVELVSALSGGFNEVWAEFADVTFSVPSQLPQSLTRLKNKAAAFFSKQPGGNCGMSFKEIDKVQIKATCMPNTVTEAFEDDIKLSIKHSQWHGYPKVFDIEKIESIEREVIEEREQHKIGSAQNLKINQIADDLKQGEIVSNKLIANALITQKAPSDTPHDDDLDQFKNPK</sequence>
<comment type="caution">
    <text evidence="1">The sequence shown here is derived from an EMBL/GenBank/DDBJ whole genome shotgun (WGS) entry which is preliminary data.</text>
</comment>
<protein>
    <submittedName>
        <fullName evidence="1">Uncharacterized protein</fullName>
    </submittedName>
</protein>
<organism evidence="1 2">
    <name type="scientific">Helicobacter pylori Hp H-42</name>
    <dbReference type="NCBI Taxonomy" id="992047"/>
    <lineage>
        <taxon>Bacteria</taxon>
        <taxon>Pseudomonadati</taxon>
        <taxon>Campylobacterota</taxon>
        <taxon>Epsilonproteobacteria</taxon>
        <taxon>Campylobacterales</taxon>
        <taxon>Helicobacteraceae</taxon>
        <taxon>Helicobacter</taxon>
    </lineage>
</organism>